<comment type="similarity">
    <text evidence="2">Belongs to the FAM187 family.</text>
</comment>
<accession>A0A075AF88</accession>
<protein>
    <recommendedName>
        <fullName evidence="12">Ig-like domain-containing protein</fullName>
    </recommendedName>
</protein>
<evidence type="ECO:0000256" key="3">
    <source>
        <dbReference type="ARBA" id="ARBA00022692"/>
    </source>
</evidence>
<organism evidence="10 11">
    <name type="scientific">Opisthorchis viverrini</name>
    <name type="common">Southeast Asian liver fluke</name>
    <dbReference type="NCBI Taxonomy" id="6198"/>
    <lineage>
        <taxon>Eukaryota</taxon>
        <taxon>Metazoa</taxon>
        <taxon>Spiralia</taxon>
        <taxon>Lophotrochozoa</taxon>
        <taxon>Platyhelminthes</taxon>
        <taxon>Trematoda</taxon>
        <taxon>Digenea</taxon>
        <taxon>Opisthorchiida</taxon>
        <taxon>Opisthorchiata</taxon>
        <taxon>Opisthorchiidae</taxon>
        <taxon>Opisthorchis</taxon>
    </lineage>
</organism>
<evidence type="ECO:0000256" key="8">
    <source>
        <dbReference type="SAM" id="Phobius"/>
    </source>
</evidence>
<keyword evidence="7" id="KW-0325">Glycoprotein</keyword>
<evidence type="ECO:0000256" key="1">
    <source>
        <dbReference type="ARBA" id="ARBA00004479"/>
    </source>
</evidence>
<keyword evidence="5 8" id="KW-1133">Transmembrane helix</keyword>
<feature type="signal peptide" evidence="9">
    <location>
        <begin position="1"/>
        <end position="18"/>
    </location>
</feature>
<keyword evidence="3 8" id="KW-0812">Transmembrane</keyword>
<keyword evidence="11" id="KW-1185">Reference proteome</keyword>
<evidence type="ECO:0008006" key="12">
    <source>
        <dbReference type="Google" id="ProtNLM"/>
    </source>
</evidence>
<evidence type="ECO:0000313" key="10">
    <source>
        <dbReference type="EMBL" id="KER27474.1"/>
    </source>
</evidence>
<evidence type="ECO:0000256" key="5">
    <source>
        <dbReference type="ARBA" id="ARBA00022989"/>
    </source>
</evidence>
<dbReference type="RefSeq" id="XP_009168807.1">
    <property type="nucleotide sequence ID" value="XM_009170543.1"/>
</dbReference>
<gene>
    <name evidence="10" type="ORF">T265_13795</name>
</gene>
<dbReference type="OrthoDB" id="6251630at2759"/>
<dbReference type="GO" id="GO:0016020">
    <property type="term" value="C:membrane"/>
    <property type="evidence" value="ECO:0007669"/>
    <property type="project" value="UniProtKB-SubCell"/>
</dbReference>
<feature type="chain" id="PRO_5001704625" description="Ig-like domain-containing protein" evidence="9">
    <location>
        <begin position="19"/>
        <end position="598"/>
    </location>
</feature>
<dbReference type="PANTHER" id="PTHR32178:SF6">
    <property type="entry name" value="IG-LIKE DOMAIN-CONTAINING PROTEIN"/>
    <property type="match status" value="1"/>
</dbReference>
<dbReference type="GeneID" id="20327962"/>
<reference evidence="10 11" key="1">
    <citation type="submission" date="2013-11" db="EMBL/GenBank/DDBJ databases">
        <title>Opisthorchis viverrini - life in the bile duct.</title>
        <authorList>
            <person name="Young N.D."/>
            <person name="Nagarajan N."/>
            <person name="Lin S.J."/>
            <person name="Korhonen P.K."/>
            <person name="Jex A.R."/>
            <person name="Hall R.S."/>
            <person name="Safavi-Hemami H."/>
            <person name="Kaewkong W."/>
            <person name="Bertrand D."/>
            <person name="Gao S."/>
            <person name="Seet Q."/>
            <person name="Wongkham S."/>
            <person name="Teh B.T."/>
            <person name="Wongkham C."/>
            <person name="Intapan P.M."/>
            <person name="Maleewong W."/>
            <person name="Yang X."/>
            <person name="Hu M."/>
            <person name="Wang Z."/>
            <person name="Hofmann A."/>
            <person name="Sternberg P.W."/>
            <person name="Tan P."/>
            <person name="Wang J."/>
            <person name="Gasser R.B."/>
        </authorList>
    </citation>
    <scope>NUCLEOTIDE SEQUENCE [LARGE SCALE GENOMIC DNA]</scope>
</reference>
<name>A0A075AF88_OPIVI</name>
<dbReference type="Proteomes" id="UP000054324">
    <property type="component" value="Unassembled WGS sequence"/>
</dbReference>
<evidence type="ECO:0000256" key="4">
    <source>
        <dbReference type="ARBA" id="ARBA00022729"/>
    </source>
</evidence>
<feature type="transmembrane region" description="Helical" evidence="8">
    <location>
        <begin position="556"/>
        <end position="577"/>
    </location>
</feature>
<dbReference type="PANTHER" id="PTHR32178">
    <property type="entry name" value="FAM187"/>
    <property type="match status" value="1"/>
</dbReference>
<comment type="subcellular location">
    <subcellularLocation>
        <location evidence="1">Membrane</location>
        <topology evidence="1">Single-pass type I membrane protein</topology>
    </subcellularLocation>
</comment>
<dbReference type="KEGG" id="ovi:T265_13795"/>
<dbReference type="SUPFAM" id="SSF48726">
    <property type="entry name" value="Immunoglobulin"/>
    <property type="match status" value="1"/>
</dbReference>
<evidence type="ECO:0000256" key="7">
    <source>
        <dbReference type="ARBA" id="ARBA00023180"/>
    </source>
</evidence>
<keyword evidence="4 9" id="KW-0732">Signal</keyword>
<dbReference type="InterPro" id="IPR039311">
    <property type="entry name" value="FAM187A/B"/>
</dbReference>
<dbReference type="InterPro" id="IPR036179">
    <property type="entry name" value="Ig-like_dom_sf"/>
</dbReference>
<evidence type="ECO:0000256" key="2">
    <source>
        <dbReference type="ARBA" id="ARBA00008727"/>
    </source>
</evidence>
<sequence length="598" mass="67999">MLPIFLALWAIHLHTGNGGIHVSQIDQMDCEKLKQATFRKTESDSFLLTGGESLKMDCGVCKHCPEMAEECTARKDFQSWTIQRSRYLGLGGEMGGEITDVRFDLPEIRLRLHERLWPGAQYYPDEVDAMLRSDFSERVTPSTVENSSAEFTPPPLSPNLNLYMMLAREGEQAKVLRPSGLERTNSRIQLTADTVYIRQTRTEDTGVYYCYWNGKRLKEWAVTVVNALDEPFRQVTLPTKYDEFAMQQLEAEISAENHSTELLLKNGDGRPQSLDPQNLPEYNMRVFTDWLPWTDCVPCTAADQLPRSTEPGGDGIQMRVGICRVRVLDLFHSIRPHSLALQIDDTLRAYSDKGLPCRSHLIKDAVLLYGPQVLKFRPSEIQQRKCVYTCPQTAQNKRQTTYRYPTRVQLRVNEGEKLVIQCPIRGPVRGPISWFQSTFNDTEMVNLTHEAVSESIISEYGSPSRYLMTKLKPIGATEIMRKTRGRIRLDQAQNLVITEVMHKTRPTGTNYERLICVHGDPRSTREIGFSDWAGIIDIEVISRIFAVIVLSKVTQVVLLLIPFLLACGTFLIVVLTIRTERKPNMRAAAEGFTNKPPP</sequence>
<dbReference type="EMBL" id="KL596722">
    <property type="protein sequence ID" value="KER27474.1"/>
    <property type="molecule type" value="Genomic_DNA"/>
</dbReference>
<evidence type="ECO:0000256" key="9">
    <source>
        <dbReference type="SAM" id="SignalP"/>
    </source>
</evidence>
<keyword evidence="6 8" id="KW-0472">Membrane</keyword>
<evidence type="ECO:0000313" key="11">
    <source>
        <dbReference type="Proteomes" id="UP000054324"/>
    </source>
</evidence>
<proteinExistence type="inferred from homology"/>
<evidence type="ECO:0000256" key="6">
    <source>
        <dbReference type="ARBA" id="ARBA00023136"/>
    </source>
</evidence>
<dbReference type="AlphaFoldDB" id="A0A075AF88"/>
<dbReference type="CTD" id="20327962"/>